<feature type="transmembrane region" description="Helical" evidence="1">
    <location>
        <begin position="239"/>
        <end position="259"/>
    </location>
</feature>
<accession>A0A2H1W318</accession>
<dbReference type="AlphaFoldDB" id="A0A2H1W318"/>
<protein>
    <submittedName>
        <fullName evidence="2">SFRICE_032721</fullName>
    </submittedName>
</protein>
<gene>
    <name evidence="2" type="ORF">SFRICE_032721</name>
</gene>
<name>A0A2H1W318_SPOFR</name>
<organism evidence="2">
    <name type="scientific">Spodoptera frugiperda</name>
    <name type="common">Fall armyworm</name>
    <dbReference type="NCBI Taxonomy" id="7108"/>
    <lineage>
        <taxon>Eukaryota</taxon>
        <taxon>Metazoa</taxon>
        <taxon>Ecdysozoa</taxon>
        <taxon>Arthropoda</taxon>
        <taxon>Hexapoda</taxon>
        <taxon>Insecta</taxon>
        <taxon>Pterygota</taxon>
        <taxon>Neoptera</taxon>
        <taxon>Endopterygota</taxon>
        <taxon>Lepidoptera</taxon>
        <taxon>Glossata</taxon>
        <taxon>Ditrysia</taxon>
        <taxon>Noctuoidea</taxon>
        <taxon>Noctuidae</taxon>
        <taxon>Amphipyrinae</taxon>
        <taxon>Spodoptera</taxon>
    </lineage>
</organism>
<keyword evidence="1" id="KW-1133">Transmembrane helix</keyword>
<evidence type="ECO:0000313" key="2">
    <source>
        <dbReference type="EMBL" id="SOQ47500.1"/>
    </source>
</evidence>
<reference evidence="2" key="1">
    <citation type="submission" date="2016-07" db="EMBL/GenBank/DDBJ databases">
        <authorList>
            <person name="Bretaudeau A."/>
        </authorList>
    </citation>
    <scope>NUCLEOTIDE SEQUENCE</scope>
    <source>
        <strain evidence="2">Rice</strain>
        <tissue evidence="2">Whole body</tissue>
    </source>
</reference>
<evidence type="ECO:0000256" key="1">
    <source>
        <dbReference type="SAM" id="Phobius"/>
    </source>
</evidence>
<sequence>MVAGKRIAKSPAIIMFTAPYKLCEGGCNGTDEGNIILQFPLFVGKRGRDAYKRIFHRDSEKLYSKDGGMPKKVKPNRMEATTTPCVAVLVNVLPTTTATTTTEDPTTTTPPAPQCPFFPSDVCLKKKKKKTTLITDEVTESPTGQIEDQNLEIPIDNSPSAVALRYDNGDTTYLDGPVTEYNFYDLGYPYLSGEQQRPAFKPVPSSINALFNTKRIIQIGPVVPEISAFKQTNKQTNKLFSFIILSVCVTLFLLLCMVVESWQGTMPWDRWSWSLPQEPIQYFFRRHENLPVKSPSFSCDCPPNNECVLEFKIDHNMADFLIMRGVVKKQDVNAFREEMKRLELQSKNNSQSGRKMWNTLRNRRSNANDPEDTCCCPPKNVYMPTFITDSKFNEMAKKFQAQKT</sequence>
<keyword evidence="1" id="KW-0472">Membrane</keyword>
<dbReference type="EMBL" id="ODYU01006022">
    <property type="protein sequence ID" value="SOQ47500.1"/>
    <property type="molecule type" value="Genomic_DNA"/>
</dbReference>
<keyword evidence="1" id="KW-0812">Transmembrane</keyword>
<proteinExistence type="predicted"/>